<sequence>MREKVRGATRAGQGIEDQNWFSISAPQDAQCQTDMPFQAPVHSLHRPHHAAMWKEQHRTSISPYSEILHYDPWTQLKTDSCSVHSQHSGNDSPPPQRHGTTTFISFVYILSHTLLSSRSHQHAQFETQGPVAGLAGRDSTLPHLCFDPPTSTMAASLLAPSSFLPYSVLTLLI</sequence>
<comment type="caution">
    <text evidence="1">The sequence shown here is derived from an EMBL/GenBank/DDBJ whole genome shotgun (WGS) entry which is preliminary data.</text>
</comment>
<organism evidence="1 2">
    <name type="scientific">Pleuronectes platessa</name>
    <name type="common">European plaice</name>
    <dbReference type="NCBI Taxonomy" id="8262"/>
    <lineage>
        <taxon>Eukaryota</taxon>
        <taxon>Metazoa</taxon>
        <taxon>Chordata</taxon>
        <taxon>Craniata</taxon>
        <taxon>Vertebrata</taxon>
        <taxon>Euteleostomi</taxon>
        <taxon>Actinopterygii</taxon>
        <taxon>Neopterygii</taxon>
        <taxon>Teleostei</taxon>
        <taxon>Neoteleostei</taxon>
        <taxon>Acanthomorphata</taxon>
        <taxon>Carangaria</taxon>
        <taxon>Pleuronectiformes</taxon>
        <taxon>Pleuronectoidei</taxon>
        <taxon>Pleuronectidae</taxon>
        <taxon>Pleuronectes</taxon>
    </lineage>
</organism>
<dbReference type="Proteomes" id="UP001153269">
    <property type="component" value="Unassembled WGS sequence"/>
</dbReference>
<feature type="non-terminal residue" evidence="1">
    <location>
        <position position="1"/>
    </location>
</feature>
<accession>A0A9N7YUF8</accession>
<evidence type="ECO:0000313" key="1">
    <source>
        <dbReference type="EMBL" id="CAB1444866.1"/>
    </source>
</evidence>
<gene>
    <name evidence="1" type="ORF">PLEPLA_LOCUS32584</name>
</gene>
<evidence type="ECO:0000313" key="2">
    <source>
        <dbReference type="Proteomes" id="UP001153269"/>
    </source>
</evidence>
<dbReference type="AlphaFoldDB" id="A0A9N7YUF8"/>
<dbReference type="EMBL" id="CADEAL010003478">
    <property type="protein sequence ID" value="CAB1444866.1"/>
    <property type="molecule type" value="Genomic_DNA"/>
</dbReference>
<keyword evidence="2" id="KW-1185">Reference proteome</keyword>
<proteinExistence type="predicted"/>
<protein>
    <submittedName>
        <fullName evidence="1">Uncharacterized protein</fullName>
    </submittedName>
</protein>
<reference evidence="1" key="1">
    <citation type="submission" date="2020-03" db="EMBL/GenBank/DDBJ databases">
        <authorList>
            <person name="Weist P."/>
        </authorList>
    </citation>
    <scope>NUCLEOTIDE SEQUENCE</scope>
</reference>
<name>A0A9N7YUF8_PLEPL</name>